<dbReference type="GO" id="GO:0009986">
    <property type="term" value="C:cell surface"/>
    <property type="evidence" value="ECO:0007669"/>
    <property type="project" value="TreeGrafter"/>
</dbReference>
<evidence type="ECO:0000313" key="8">
    <source>
        <dbReference type="Proteomes" id="UP000799757"/>
    </source>
</evidence>
<evidence type="ECO:0000256" key="3">
    <source>
        <dbReference type="ARBA" id="ARBA00008773"/>
    </source>
</evidence>
<dbReference type="AlphaFoldDB" id="A0A6A6X4R2"/>
<dbReference type="PANTHER" id="PTHR16631">
    <property type="entry name" value="GLUCAN 1,3-BETA-GLUCOSIDASE"/>
    <property type="match status" value="1"/>
</dbReference>
<gene>
    <name evidence="7" type="ORF">K505DRAFT_249404</name>
</gene>
<dbReference type="Gene3D" id="3.20.20.80">
    <property type="entry name" value="Glycosidases"/>
    <property type="match status" value="1"/>
</dbReference>
<evidence type="ECO:0000313" key="7">
    <source>
        <dbReference type="EMBL" id="KAF2791228.1"/>
    </source>
</evidence>
<evidence type="ECO:0000256" key="2">
    <source>
        <dbReference type="ARBA" id="ARBA00004196"/>
    </source>
</evidence>
<organism evidence="7 8">
    <name type="scientific">Melanomma pulvis-pyrius CBS 109.77</name>
    <dbReference type="NCBI Taxonomy" id="1314802"/>
    <lineage>
        <taxon>Eukaryota</taxon>
        <taxon>Fungi</taxon>
        <taxon>Dikarya</taxon>
        <taxon>Ascomycota</taxon>
        <taxon>Pezizomycotina</taxon>
        <taxon>Dothideomycetes</taxon>
        <taxon>Pleosporomycetidae</taxon>
        <taxon>Pleosporales</taxon>
        <taxon>Melanommataceae</taxon>
        <taxon>Melanomma</taxon>
    </lineage>
</organism>
<protein>
    <recommendedName>
        <fullName evidence="4">glucan endo-1,3-beta-D-glucosidase</fullName>
        <ecNumber evidence="4">3.2.1.39</ecNumber>
    </recommendedName>
</protein>
<dbReference type="GO" id="GO:0009277">
    <property type="term" value="C:fungal-type cell wall"/>
    <property type="evidence" value="ECO:0007669"/>
    <property type="project" value="TreeGrafter"/>
</dbReference>
<dbReference type="Proteomes" id="UP000799757">
    <property type="component" value="Unassembled WGS sequence"/>
</dbReference>
<evidence type="ECO:0000256" key="6">
    <source>
        <dbReference type="SAM" id="SignalP"/>
    </source>
</evidence>
<comment type="subcellular location">
    <subcellularLocation>
        <location evidence="2">Cell envelope</location>
    </subcellularLocation>
</comment>
<evidence type="ECO:0000256" key="5">
    <source>
        <dbReference type="ARBA" id="ARBA00022801"/>
    </source>
</evidence>
<keyword evidence="8" id="KW-1185">Reference proteome</keyword>
<dbReference type="InterPro" id="IPR017853">
    <property type="entry name" value="GH"/>
</dbReference>
<feature type="chain" id="PRO_5025622035" description="glucan endo-1,3-beta-D-glucosidase" evidence="6">
    <location>
        <begin position="20"/>
        <end position="306"/>
    </location>
</feature>
<evidence type="ECO:0000256" key="1">
    <source>
        <dbReference type="ARBA" id="ARBA00000382"/>
    </source>
</evidence>
<dbReference type="InterPro" id="IPR050732">
    <property type="entry name" value="Beta-glucan_modifiers"/>
</dbReference>
<dbReference type="GO" id="GO:0005576">
    <property type="term" value="C:extracellular region"/>
    <property type="evidence" value="ECO:0007669"/>
    <property type="project" value="TreeGrafter"/>
</dbReference>
<dbReference type="OrthoDB" id="77201at2759"/>
<sequence>MVHLYFLVFLTQWLALAAAKVYTGFNYGAFWSKSQPKIKKDFVQQFNLAKSLPNTPVLFDSARLFTSIQWGTAGITNDPIEAFAAAVDTNTSLLLGFWAQDEASLGNELMALEKAFKTHGSKLANLVVGLSVGNEDIYRFEHPNNQIDKGASEDQVKNLVQITREKIALSSFASLMRDKPIGHTDIQDYAPSGMDFIGMNTYPYYGGQPIEKAHESFFNTLSAIKSKAVNTPVWIGETGWPFSGKTLGSAVASVENMQKYWTNVGCSLFGKYNTWWFQLHMDSGDGADWGLIDITSQKPRIKDLSC</sequence>
<feature type="non-terminal residue" evidence="7">
    <location>
        <position position="306"/>
    </location>
</feature>
<dbReference type="SUPFAM" id="SSF51445">
    <property type="entry name" value="(Trans)glycosidases"/>
    <property type="match status" value="1"/>
</dbReference>
<keyword evidence="5 7" id="KW-0378">Hydrolase</keyword>
<keyword evidence="6" id="KW-0732">Signal</keyword>
<dbReference type="EC" id="3.2.1.39" evidence="4"/>
<dbReference type="GO" id="GO:0042973">
    <property type="term" value="F:glucan endo-1,3-beta-D-glucosidase activity"/>
    <property type="evidence" value="ECO:0007669"/>
    <property type="project" value="UniProtKB-EC"/>
</dbReference>
<proteinExistence type="inferred from homology"/>
<dbReference type="PANTHER" id="PTHR16631:SF13">
    <property type="entry name" value="GLUCAN ENDO-1,3-BETA-GLUCOSIDASE EGLC-RELATED"/>
    <property type="match status" value="1"/>
</dbReference>
<evidence type="ECO:0000256" key="4">
    <source>
        <dbReference type="ARBA" id="ARBA00012780"/>
    </source>
</evidence>
<name>A0A6A6X4R2_9PLEO</name>
<comment type="catalytic activity">
    <reaction evidence="1">
        <text>Hydrolysis of (1-&gt;3)-beta-D-glucosidic linkages in (1-&gt;3)-beta-D-glucans.</text>
        <dbReference type="EC" id="3.2.1.39"/>
    </reaction>
</comment>
<dbReference type="EMBL" id="MU002030">
    <property type="protein sequence ID" value="KAF2791228.1"/>
    <property type="molecule type" value="Genomic_DNA"/>
</dbReference>
<accession>A0A6A6X4R2</accession>
<dbReference type="GO" id="GO:0071555">
    <property type="term" value="P:cell wall organization"/>
    <property type="evidence" value="ECO:0007669"/>
    <property type="project" value="TreeGrafter"/>
</dbReference>
<feature type="signal peptide" evidence="6">
    <location>
        <begin position="1"/>
        <end position="19"/>
    </location>
</feature>
<comment type="similarity">
    <text evidence="3">Belongs to the glycosyl hydrolase 17 family.</text>
</comment>
<reference evidence="7" key="1">
    <citation type="journal article" date="2020" name="Stud. Mycol.">
        <title>101 Dothideomycetes genomes: a test case for predicting lifestyles and emergence of pathogens.</title>
        <authorList>
            <person name="Haridas S."/>
            <person name="Albert R."/>
            <person name="Binder M."/>
            <person name="Bloem J."/>
            <person name="Labutti K."/>
            <person name="Salamov A."/>
            <person name="Andreopoulos B."/>
            <person name="Baker S."/>
            <person name="Barry K."/>
            <person name="Bills G."/>
            <person name="Bluhm B."/>
            <person name="Cannon C."/>
            <person name="Castanera R."/>
            <person name="Culley D."/>
            <person name="Daum C."/>
            <person name="Ezra D."/>
            <person name="Gonzalez J."/>
            <person name="Henrissat B."/>
            <person name="Kuo A."/>
            <person name="Liang C."/>
            <person name="Lipzen A."/>
            <person name="Lutzoni F."/>
            <person name="Magnuson J."/>
            <person name="Mondo S."/>
            <person name="Nolan M."/>
            <person name="Ohm R."/>
            <person name="Pangilinan J."/>
            <person name="Park H.-J."/>
            <person name="Ramirez L."/>
            <person name="Alfaro M."/>
            <person name="Sun H."/>
            <person name="Tritt A."/>
            <person name="Yoshinaga Y."/>
            <person name="Zwiers L.-H."/>
            <person name="Turgeon B."/>
            <person name="Goodwin S."/>
            <person name="Spatafora J."/>
            <person name="Crous P."/>
            <person name="Grigoriev I."/>
        </authorList>
    </citation>
    <scope>NUCLEOTIDE SEQUENCE</scope>
    <source>
        <strain evidence="7">CBS 109.77</strain>
    </source>
</reference>